<reference evidence="2 3" key="1">
    <citation type="journal article" date="2024" name="BMC Genomics">
        <title>De novo assembly and annotation of Popillia japonica's genome with initial clues to its potential as an invasive pest.</title>
        <authorList>
            <person name="Cucini C."/>
            <person name="Boschi S."/>
            <person name="Funari R."/>
            <person name="Cardaioli E."/>
            <person name="Iannotti N."/>
            <person name="Marturano G."/>
            <person name="Paoli F."/>
            <person name="Bruttini M."/>
            <person name="Carapelli A."/>
            <person name="Frati F."/>
            <person name="Nardi F."/>
        </authorList>
    </citation>
    <scope>NUCLEOTIDE SEQUENCE [LARGE SCALE GENOMIC DNA]</scope>
    <source>
        <strain evidence="2">DMR45628</strain>
    </source>
</reference>
<comment type="caution">
    <text evidence="2">The sequence shown here is derived from an EMBL/GenBank/DDBJ whole genome shotgun (WGS) entry which is preliminary data.</text>
</comment>
<evidence type="ECO:0000256" key="1">
    <source>
        <dbReference type="SAM" id="MobiDB-lite"/>
    </source>
</evidence>
<dbReference type="Proteomes" id="UP001458880">
    <property type="component" value="Unassembled WGS sequence"/>
</dbReference>
<feature type="region of interest" description="Disordered" evidence="1">
    <location>
        <begin position="1"/>
        <end position="30"/>
    </location>
</feature>
<dbReference type="EMBL" id="JASPKY010000173">
    <property type="protein sequence ID" value="KAK9728004.1"/>
    <property type="molecule type" value="Genomic_DNA"/>
</dbReference>
<evidence type="ECO:0000313" key="2">
    <source>
        <dbReference type="EMBL" id="KAK9728004.1"/>
    </source>
</evidence>
<sequence length="306" mass="34441">MCTTLSVDNIDESQLLESPPKHFTEGSGNEDKEFKKTFKINILKYIIIKNNGNGSHYQANEVDTNNLQHKEDCTESEVPLYLPEESCDTKELEQEQEEESVEIRETKGKKRKRKSDNWKKIIRKQRRAAVEQHRAVNCCICTKSYNSNCVNATSAEARKIHSTSGFSWTCATCLQAGNAINGLKSIIVVLQENIKSLEQKILALPQPTASSMDIECIIQEISEREKRKSNIIIFGSNELSSPTKADQTSADTDLVRDIFGSNELSSPTKADQTSADTDLVRDICSTLELDNIDFKTTRLGKYDSNY</sequence>
<feature type="region of interest" description="Disordered" evidence="1">
    <location>
        <begin position="91"/>
        <end position="117"/>
    </location>
</feature>
<keyword evidence="3" id="KW-1185">Reference proteome</keyword>
<evidence type="ECO:0000313" key="3">
    <source>
        <dbReference type="Proteomes" id="UP001458880"/>
    </source>
</evidence>
<name>A0AAW1L589_POPJA</name>
<feature type="compositionally biased region" description="Basic and acidic residues" evidence="1">
    <location>
        <begin position="19"/>
        <end position="30"/>
    </location>
</feature>
<dbReference type="AlphaFoldDB" id="A0AAW1L589"/>
<proteinExistence type="predicted"/>
<gene>
    <name evidence="2" type="ORF">QE152_g18891</name>
</gene>
<organism evidence="2 3">
    <name type="scientific">Popillia japonica</name>
    <name type="common">Japanese beetle</name>
    <dbReference type="NCBI Taxonomy" id="7064"/>
    <lineage>
        <taxon>Eukaryota</taxon>
        <taxon>Metazoa</taxon>
        <taxon>Ecdysozoa</taxon>
        <taxon>Arthropoda</taxon>
        <taxon>Hexapoda</taxon>
        <taxon>Insecta</taxon>
        <taxon>Pterygota</taxon>
        <taxon>Neoptera</taxon>
        <taxon>Endopterygota</taxon>
        <taxon>Coleoptera</taxon>
        <taxon>Polyphaga</taxon>
        <taxon>Scarabaeiformia</taxon>
        <taxon>Scarabaeidae</taxon>
        <taxon>Rutelinae</taxon>
        <taxon>Popillia</taxon>
    </lineage>
</organism>
<feature type="compositionally biased region" description="Basic residues" evidence="1">
    <location>
        <begin position="107"/>
        <end position="117"/>
    </location>
</feature>
<protein>
    <submittedName>
        <fullName evidence="2">Uncharacterized protein</fullName>
    </submittedName>
</protein>
<accession>A0AAW1L589</accession>